<dbReference type="RefSeq" id="WP_058598313.1">
    <property type="nucleotide sequence ID" value="NZ_LDQA01000001.1"/>
</dbReference>
<sequence>MMRFVRLLGGLVSLAIILLLVLGSGVFLLLGTSTGEAFVQGQTKAALSRLFGPAYEVSLGDQRFEVRNDGLLALTWDDVSLHRKDHPDLSSEIGRVSVAVRLLPLVGGSLEFGRLEIERARIDLAAFGETSAVRSPSSQPVSLPQAAESGAGRSPMSRVAERAIRTLERQLQALQAYHFDTVAFVDITVEGFAGAFADIPDIHLDRAELHRALDGSLSLYSKVDVGAVPISIGGAANFDSETGRLVSFSLRSSEIDLGSVLPPAALDNLTDDRPFGSDASVSLEAGMHRQSETGMAVLGLALHASGGHLQLGLNRTTLEPSSVRVEYREGEDRFQILPSPVRFEDVAFDLEGVLEPVAMAGSEADRERLKFRIGSRQILSRVGRPEGEPPMDGTFWIDGSIDPSAQSLELTQLELVTPKGRLTGHAIYRGHAPSDVTSLMVEADQLSVPSVKAFWPFMISGKARHWVLAHVGDEGAVPSGSIRINVLRSRLGEAFKPTQSPADSELQLDLDLRDMDLSTAGTVPRLIDANGRLETRGGKTTVFVDRAGMMDHPDLVLGPASVTLQKPASGNPRDLALGIDLKAEGPLRDALDVANSEPIRALRSLDLDTAKIKGNATVHVEASLRFGEHIAADRQVESWAVEANLEKVDPGQSIQGRRLTNLDGLIHVIPGQASGSLDADIESIPADISFILPFGERPVGERRIDLSATVGGKKLVELVPSLKGVVGGNTKASVTQGASGFDVELDLRDATLDLPFIAWKKGAGVPARLSFDLDQDGGSTTLKDVALKGEGFAASGTVLLTNDGLSTAKLTHVALNPGDEVEVAVTRHRNGYGVELKGSQFDARPILAELKASVGKKDRKLGGGTFDINADIDRLNGFNGQTIQGFEMNYASAGGKLAALNLGGTLSGGSLSGDLSPRGVVQAIRLRSGDLGALLAFAGLYQHMEGGQASLDLLGTADTSYVGALQVANFTLVDEPRLSRIVGSSGGQNGQTLSQAVGQNLQAERAFFDQASAKLSYSGTALKVSDGILRGPVFGSSFNGTLYDGRGQIDVSGSFMPAYGINRMFGAIPVLGQILGNGNEGGLIGITYRLDGPFASPTLVVNPISVIAPGIFRQIFSYK</sequence>
<feature type="region of interest" description="Disordered" evidence="1">
    <location>
        <begin position="134"/>
        <end position="156"/>
    </location>
</feature>
<dbReference type="PATRIC" id="fig|401562.4.peg.96"/>
<keyword evidence="3" id="KW-1185">Reference proteome</keyword>
<accession>A0A147DBB8</accession>
<dbReference type="AlphaFoldDB" id="A0A147DBB8"/>
<evidence type="ECO:0008006" key="4">
    <source>
        <dbReference type="Google" id="ProtNLM"/>
    </source>
</evidence>
<evidence type="ECO:0000313" key="3">
    <source>
        <dbReference type="Proteomes" id="UP000078529"/>
    </source>
</evidence>
<organism evidence="2 3">
    <name type="scientific">Aureimonas ureilytica</name>
    <dbReference type="NCBI Taxonomy" id="401562"/>
    <lineage>
        <taxon>Bacteria</taxon>
        <taxon>Pseudomonadati</taxon>
        <taxon>Pseudomonadota</taxon>
        <taxon>Alphaproteobacteria</taxon>
        <taxon>Hyphomicrobiales</taxon>
        <taxon>Aurantimonadaceae</taxon>
        <taxon>Aureimonas</taxon>
    </lineage>
</organism>
<dbReference type="Proteomes" id="UP000078529">
    <property type="component" value="Unassembled WGS sequence"/>
</dbReference>
<name>A0A147DBB8_9HYPH</name>
<dbReference type="EMBL" id="LDQA01000001">
    <property type="protein sequence ID" value="KTR08461.1"/>
    <property type="molecule type" value="Genomic_DNA"/>
</dbReference>
<evidence type="ECO:0000313" key="2">
    <source>
        <dbReference type="EMBL" id="KTR08461.1"/>
    </source>
</evidence>
<reference evidence="2 3" key="1">
    <citation type="journal article" date="2016" name="Front. Microbiol.">
        <title>Genomic Resource of Rice Seed Associated Bacteria.</title>
        <authorList>
            <person name="Midha S."/>
            <person name="Bansal K."/>
            <person name="Sharma S."/>
            <person name="Kumar N."/>
            <person name="Patil P.P."/>
            <person name="Chaudhry V."/>
            <person name="Patil P.B."/>
        </authorList>
    </citation>
    <scope>NUCLEOTIDE SEQUENCE [LARGE SCALE GENOMIC DNA]</scope>
    <source>
        <strain evidence="2 3">NS365</strain>
    </source>
</reference>
<proteinExistence type="predicted"/>
<evidence type="ECO:0000256" key="1">
    <source>
        <dbReference type="SAM" id="MobiDB-lite"/>
    </source>
</evidence>
<comment type="caution">
    <text evidence="2">The sequence shown here is derived from an EMBL/GenBank/DDBJ whole genome shotgun (WGS) entry which is preliminary data.</text>
</comment>
<protein>
    <recommendedName>
        <fullName evidence="4">DUF3971 domain-containing protein</fullName>
    </recommendedName>
</protein>
<gene>
    <name evidence="2" type="ORF">NS365_00495</name>
</gene>